<dbReference type="RefSeq" id="WP_071010579.1">
    <property type="nucleotide sequence ID" value="NZ_CP017754.1"/>
</dbReference>
<proteinExistence type="predicted"/>
<dbReference type="Pfam" id="PF13280">
    <property type="entry name" value="WYL"/>
    <property type="match status" value="1"/>
</dbReference>
<feature type="domain" description="WYL" evidence="1">
    <location>
        <begin position="164"/>
        <end position="237"/>
    </location>
</feature>
<dbReference type="EMBL" id="CP017754">
    <property type="protein sequence ID" value="AOZ04678.1"/>
    <property type="molecule type" value="Genomic_DNA"/>
</dbReference>
<accession>A0ABN4TBY0</accession>
<dbReference type="Pfam" id="PF25583">
    <property type="entry name" value="WCX"/>
    <property type="match status" value="1"/>
</dbReference>
<evidence type="ECO:0000313" key="3">
    <source>
        <dbReference type="EMBL" id="AOZ04678.1"/>
    </source>
</evidence>
<sequence>MATSSLWPELENDILARMPSAAEQPIASGELIDRVQQLHPRQPPSRDTIRRALEQLELEGYVGKSGEARARKWWKTGKPRAANGVARRPPLELAIALLTLQRHAPNHLPSHVTGLLTEYFTGAEKVLQESPVDPTLVDARAWATKTVRIDAGYPFVSPPVESGILNEIRRALYATKVLSVSYRNSRLETAAPASYEVVPLALVERGPVLYVVASRRSSSTGAFRRYQLRLDRFVDATCTDVPGEPDPAFDLDAYVRHNQFFSFFPQEPIRIALRVREDVGLRDRFREQRLSDDQCIEEEAGGFRLSATVIPSVELRNLLMERAARVEVLAPAELRAEIAQGLRQACRYYDDLPAQP</sequence>
<evidence type="ECO:0000259" key="2">
    <source>
        <dbReference type="Pfam" id="PF25583"/>
    </source>
</evidence>
<dbReference type="Proteomes" id="UP000177515">
    <property type="component" value="Chromosome 1"/>
</dbReference>
<evidence type="ECO:0000259" key="1">
    <source>
        <dbReference type="Pfam" id="PF13280"/>
    </source>
</evidence>
<dbReference type="PANTHER" id="PTHR34580:SF1">
    <property type="entry name" value="PROTEIN PAFC"/>
    <property type="match status" value="1"/>
</dbReference>
<gene>
    <name evidence="3" type="ORF">BKK80_01610</name>
</gene>
<dbReference type="InterPro" id="IPR026881">
    <property type="entry name" value="WYL_dom"/>
</dbReference>
<dbReference type="InterPro" id="IPR051534">
    <property type="entry name" value="CBASS_pafABC_assoc_protein"/>
</dbReference>
<organism evidence="3 4">
    <name type="scientific">Cupriavidus malaysiensis</name>
    <dbReference type="NCBI Taxonomy" id="367825"/>
    <lineage>
        <taxon>Bacteria</taxon>
        <taxon>Pseudomonadati</taxon>
        <taxon>Pseudomonadota</taxon>
        <taxon>Betaproteobacteria</taxon>
        <taxon>Burkholderiales</taxon>
        <taxon>Burkholderiaceae</taxon>
        <taxon>Cupriavidus</taxon>
    </lineage>
</organism>
<dbReference type="InterPro" id="IPR057727">
    <property type="entry name" value="WCX_dom"/>
</dbReference>
<name>A0ABN4TBY0_9BURK</name>
<evidence type="ECO:0008006" key="5">
    <source>
        <dbReference type="Google" id="ProtNLM"/>
    </source>
</evidence>
<dbReference type="PANTHER" id="PTHR34580">
    <property type="match status" value="1"/>
</dbReference>
<reference evidence="3 4" key="1">
    <citation type="submission" date="2016-10" db="EMBL/GenBank/DDBJ databases">
        <title>Complete genome sequences of three Cupriavidus strains isolated from various Malaysian environments.</title>
        <authorList>
            <person name="Abdullah A.A.-A."/>
            <person name="Shafie N.A.H."/>
            <person name="Lau N.S."/>
        </authorList>
    </citation>
    <scope>NUCLEOTIDE SEQUENCE [LARGE SCALE GENOMIC DNA]</scope>
    <source>
        <strain evidence="3 4">USMAA1020</strain>
    </source>
</reference>
<evidence type="ECO:0000313" key="4">
    <source>
        <dbReference type="Proteomes" id="UP000177515"/>
    </source>
</evidence>
<protein>
    <recommendedName>
        <fullName evidence="5">WYL domain-containing protein</fullName>
    </recommendedName>
</protein>
<feature type="domain" description="WCX" evidence="2">
    <location>
        <begin position="268"/>
        <end position="345"/>
    </location>
</feature>
<keyword evidence="4" id="KW-1185">Reference proteome</keyword>
<dbReference type="PROSITE" id="PS52050">
    <property type="entry name" value="WYL"/>
    <property type="match status" value="1"/>
</dbReference>